<dbReference type="EMBL" id="ML179637">
    <property type="protein sequence ID" value="THU83865.1"/>
    <property type="molecule type" value="Genomic_DNA"/>
</dbReference>
<gene>
    <name evidence="2" type="ORF">K435DRAFT_420086</name>
</gene>
<protein>
    <submittedName>
        <fullName evidence="2">Uncharacterized protein</fullName>
    </submittedName>
</protein>
<organism evidence="2 3">
    <name type="scientific">Dendrothele bispora (strain CBS 962.96)</name>
    <dbReference type="NCBI Taxonomy" id="1314807"/>
    <lineage>
        <taxon>Eukaryota</taxon>
        <taxon>Fungi</taxon>
        <taxon>Dikarya</taxon>
        <taxon>Basidiomycota</taxon>
        <taxon>Agaricomycotina</taxon>
        <taxon>Agaricomycetes</taxon>
        <taxon>Agaricomycetidae</taxon>
        <taxon>Agaricales</taxon>
        <taxon>Agaricales incertae sedis</taxon>
        <taxon>Dendrothele</taxon>
    </lineage>
</organism>
<keyword evidence="1" id="KW-0812">Transmembrane</keyword>
<keyword evidence="3" id="KW-1185">Reference proteome</keyword>
<feature type="transmembrane region" description="Helical" evidence="1">
    <location>
        <begin position="15"/>
        <end position="33"/>
    </location>
</feature>
<dbReference type="Proteomes" id="UP000297245">
    <property type="component" value="Unassembled WGS sequence"/>
</dbReference>
<name>A0A4V4HCN2_DENBC</name>
<evidence type="ECO:0000313" key="2">
    <source>
        <dbReference type="EMBL" id="THU83865.1"/>
    </source>
</evidence>
<evidence type="ECO:0000313" key="3">
    <source>
        <dbReference type="Proteomes" id="UP000297245"/>
    </source>
</evidence>
<dbReference type="AlphaFoldDB" id="A0A4V4HCN2"/>
<reference evidence="2 3" key="1">
    <citation type="journal article" date="2019" name="Nat. Ecol. Evol.">
        <title>Megaphylogeny resolves global patterns of mushroom evolution.</title>
        <authorList>
            <person name="Varga T."/>
            <person name="Krizsan K."/>
            <person name="Foldi C."/>
            <person name="Dima B."/>
            <person name="Sanchez-Garcia M."/>
            <person name="Sanchez-Ramirez S."/>
            <person name="Szollosi G.J."/>
            <person name="Szarkandi J.G."/>
            <person name="Papp V."/>
            <person name="Albert L."/>
            <person name="Andreopoulos W."/>
            <person name="Angelini C."/>
            <person name="Antonin V."/>
            <person name="Barry K.W."/>
            <person name="Bougher N.L."/>
            <person name="Buchanan P."/>
            <person name="Buyck B."/>
            <person name="Bense V."/>
            <person name="Catcheside P."/>
            <person name="Chovatia M."/>
            <person name="Cooper J."/>
            <person name="Damon W."/>
            <person name="Desjardin D."/>
            <person name="Finy P."/>
            <person name="Geml J."/>
            <person name="Haridas S."/>
            <person name="Hughes K."/>
            <person name="Justo A."/>
            <person name="Karasinski D."/>
            <person name="Kautmanova I."/>
            <person name="Kiss B."/>
            <person name="Kocsube S."/>
            <person name="Kotiranta H."/>
            <person name="LaButti K.M."/>
            <person name="Lechner B.E."/>
            <person name="Liimatainen K."/>
            <person name="Lipzen A."/>
            <person name="Lukacs Z."/>
            <person name="Mihaltcheva S."/>
            <person name="Morgado L.N."/>
            <person name="Niskanen T."/>
            <person name="Noordeloos M.E."/>
            <person name="Ohm R.A."/>
            <person name="Ortiz-Santana B."/>
            <person name="Ovrebo C."/>
            <person name="Racz N."/>
            <person name="Riley R."/>
            <person name="Savchenko A."/>
            <person name="Shiryaev A."/>
            <person name="Soop K."/>
            <person name="Spirin V."/>
            <person name="Szebenyi C."/>
            <person name="Tomsovsky M."/>
            <person name="Tulloss R.E."/>
            <person name="Uehling J."/>
            <person name="Grigoriev I.V."/>
            <person name="Vagvolgyi C."/>
            <person name="Papp T."/>
            <person name="Martin F.M."/>
            <person name="Miettinen O."/>
            <person name="Hibbett D.S."/>
            <person name="Nagy L.G."/>
        </authorList>
    </citation>
    <scope>NUCLEOTIDE SEQUENCE [LARGE SCALE GENOMIC DNA]</scope>
    <source>
        <strain evidence="2 3">CBS 962.96</strain>
    </source>
</reference>
<proteinExistence type="predicted"/>
<accession>A0A4V4HCN2</accession>
<sequence>MILTVMSDGSLLGRSRAFLLAFSPFPFLLLSYNSSRVIRVPKRTSQRMKKDWAKWDLIPICCESV</sequence>
<keyword evidence="1" id="KW-0472">Membrane</keyword>
<keyword evidence="1" id="KW-1133">Transmembrane helix</keyword>
<evidence type="ECO:0000256" key="1">
    <source>
        <dbReference type="SAM" id="Phobius"/>
    </source>
</evidence>